<evidence type="ECO:0000313" key="3">
    <source>
        <dbReference type="Proteomes" id="UP001596267"/>
    </source>
</evidence>
<reference evidence="3" key="1">
    <citation type="journal article" date="2019" name="Int. J. Syst. Evol. Microbiol.">
        <title>The Global Catalogue of Microorganisms (GCM) 10K type strain sequencing project: providing services to taxonomists for standard genome sequencing and annotation.</title>
        <authorList>
            <consortium name="The Broad Institute Genomics Platform"/>
            <consortium name="The Broad Institute Genome Sequencing Center for Infectious Disease"/>
            <person name="Wu L."/>
            <person name="Ma J."/>
        </authorList>
    </citation>
    <scope>NUCLEOTIDE SEQUENCE [LARGE SCALE GENOMIC DNA]</scope>
    <source>
        <strain evidence="3">CCUG 42001</strain>
    </source>
</reference>
<gene>
    <name evidence="2" type="ORF">ACFP7A_01120</name>
</gene>
<dbReference type="EMBL" id="JBHSTQ010000001">
    <property type="protein sequence ID" value="MFC6385187.1"/>
    <property type="molecule type" value="Genomic_DNA"/>
</dbReference>
<organism evidence="2 3">
    <name type="scientific">Sporolactobacillus kofuensis</name>
    <dbReference type="NCBI Taxonomy" id="269672"/>
    <lineage>
        <taxon>Bacteria</taxon>
        <taxon>Bacillati</taxon>
        <taxon>Bacillota</taxon>
        <taxon>Bacilli</taxon>
        <taxon>Bacillales</taxon>
        <taxon>Sporolactobacillaceae</taxon>
        <taxon>Sporolactobacillus</taxon>
    </lineage>
</organism>
<proteinExistence type="predicted"/>
<dbReference type="RefSeq" id="WP_290443620.1">
    <property type="nucleotide sequence ID" value="NZ_JAMXWN010000019.1"/>
</dbReference>
<dbReference type="Pfam" id="PF01726">
    <property type="entry name" value="LexA_DNA_bind"/>
    <property type="match status" value="1"/>
</dbReference>
<dbReference type="Gene3D" id="1.10.10.10">
    <property type="entry name" value="Winged helix-like DNA-binding domain superfamily/Winged helix DNA-binding domain"/>
    <property type="match status" value="1"/>
</dbReference>
<dbReference type="Proteomes" id="UP001596267">
    <property type="component" value="Unassembled WGS sequence"/>
</dbReference>
<dbReference type="InterPro" id="IPR036388">
    <property type="entry name" value="WH-like_DNA-bd_sf"/>
</dbReference>
<accession>A0ABW1WC83</accession>
<sequence length="66" mass="7616">MKRREMIIDAIKKLTKEQGYPPSVRELADEVNLKSTSTVQGHLERLKKDGRVEFEHGCPRTLRVVP</sequence>
<dbReference type="InterPro" id="IPR006199">
    <property type="entry name" value="LexA_DNA-bd_dom"/>
</dbReference>
<comment type="caution">
    <text evidence="2">The sequence shown here is derived from an EMBL/GenBank/DDBJ whole genome shotgun (WGS) entry which is preliminary data.</text>
</comment>
<dbReference type="SUPFAM" id="SSF46785">
    <property type="entry name" value="Winged helix' DNA-binding domain"/>
    <property type="match status" value="1"/>
</dbReference>
<protein>
    <submittedName>
        <fullName evidence="2">HTH domain-containing protein</fullName>
    </submittedName>
</protein>
<evidence type="ECO:0000259" key="1">
    <source>
        <dbReference type="Pfam" id="PF01726"/>
    </source>
</evidence>
<name>A0ABW1WC83_9BACL</name>
<dbReference type="InterPro" id="IPR036390">
    <property type="entry name" value="WH_DNA-bd_sf"/>
</dbReference>
<keyword evidence="3" id="KW-1185">Reference proteome</keyword>
<evidence type="ECO:0000313" key="2">
    <source>
        <dbReference type="EMBL" id="MFC6385187.1"/>
    </source>
</evidence>
<feature type="domain" description="LexA repressor DNA-binding" evidence="1">
    <location>
        <begin position="2"/>
        <end position="61"/>
    </location>
</feature>